<comment type="caution">
    <text evidence="6">The sequence shown here is derived from an EMBL/GenBank/DDBJ whole genome shotgun (WGS) entry which is preliminary data.</text>
</comment>
<dbReference type="SUPFAM" id="SSF81382">
    <property type="entry name" value="Skp1 dimerisation domain-like"/>
    <property type="match status" value="1"/>
</dbReference>
<dbReference type="InterPro" id="IPR016073">
    <property type="entry name" value="Skp1_comp_POZ"/>
</dbReference>
<dbReference type="InterPro" id="IPR016897">
    <property type="entry name" value="SKP1"/>
</dbReference>
<dbReference type="AlphaFoldDB" id="A0A9D5HBX0"/>
<dbReference type="InterPro" id="IPR016072">
    <property type="entry name" value="Skp1_comp_dimer"/>
</dbReference>
<evidence type="ECO:0000313" key="7">
    <source>
        <dbReference type="Proteomes" id="UP001085076"/>
    </source>
</evidence>
<keyword evidence="7" id="KW-1185">Reference proteome</keyword>
<reference evidence="6" key="2">
    <citation type="journal article" date="2022" name="Hortic Res">
        <title>The genome of Dioscorea zingiberensis sheds light on the biosynthesis, origin and evolution of the medicinally important diosgenin saponins.</title>
        <authorList>
            <person name="Li Y."/>
            <person name="Tan C."/>
            <person name="Li Z."/>
            <person name="Guo J."/>
            <person name="Li S."/>
            <person name="Chen X."/>
            <person name="Wang C."/>
            <person name="Dai X."/>
            <person name="Yang H."/>
            <person name="Song W."/>
            <person name="Hou L."/>
            <person name="Xu J."/>
            <person name="Tong Z."/>
            <person name="Xu A."/>
            <person name="Yuan X."/>
            <person name="Wang W."/>
            <person name="Yang Q."/>
            <person name="Chen L."/>
            <person name="Sun Z."/>
            <person name="Wang K."/>
            <person name="Pan B."/>
            <person name="Chen J."/>
            <person name="Bao Y."/>
            <person name="Liu F."/>
            <person name="Qi X."/>
            <person name="Gang D.R."/>
            <person name="Wen J."/>
            <person name="Li J."/>
        </authorList>
    </citation>
    <scope>NUCLEOTIDE SEQUENCE</scope>
    <source>
        <strain evidence="6">Dzin_1.0</strain>
    </source>
</reference>
<comment type="pathway">
    <text evidence="1">Protein modification; protein ubiquitination.</text>
</comment>
<sequence length="332" mass="38304">MASEGNQEVKKMVTLKSKDGKEFVVERKVAEQSRVVKNFIEDEDGYTDKPMAVEVTGDVLESLLMYCEKHSEEPSSDDKREVLRQWDFKYMEEAKKNIDLLYNLMNAANYLEIKGLLDLTTRTVADMIIGKSPEEIRIFIRPTQRDCSSSYELLPARQLHSTQRRDVSIIPSVVIEFTTTQKLYYWSRAPFLEEYRESGFSTAPCIFTYQLTTFTTDQHSAEMAVSEILGHHNLQKWFTRVEPLNNLISELAKRIYSSLPRRISSRLTQVTVPLHLLVEVSILFGNGDIQQLRRAQSSRRHHHASPQVLAGDPLEEEKKIQVSKVKIEQVYA</sequence>
<protein>
    <recommendedName>
        <fullName evidence="8">SKP1 component POZ domain-containing protein</fullName>
    </recommendedName>
</protein>
<evidence type="ECO:0008006" key="8">
    <source>
        <dbReference type="Google" id="ProtNLM"/>
    </source>
</evidence>
<dbReference type="GO" id="GO:0006511">
    <property type="term" value="P:ubiquitin-dependent protein catabolic process"/>
    <property type="evidence" value="ECO:0007669"/>
    <property type="project" value="InterPro"/>
</dbReference>
<feature type="domain" description="SKP1 component dimerisation" evidence="4">
    <location>
        <begin position="114"/>
        <end position="139"/>
    </location>
</feature>
<name>A0A9D5HBX0_9LILI</name>
<dbReference type="Proteomes" id="UP001085076">
    <property type="component" value="Miscellaneous, Linkage group lg05"/>
</dbReference>
<gene>
    <name evidence="6" type="ORF">J5N97_018656</name>
</gene>
<dbReference type="OrthoDB" id="2342932at2759"/>
<dbReference type="Pfam" id="PF01466">
    <property type="entry name" value="Skp1"/>
    <property type="match status" value="1"/>
</dbReference>
<dbReference type="GO" id="GO:0009867">
    <property type="term" value="P:jasmonic acid mediated signaling pathway"/>
    <property type="evidence" value="ECO:0007669"/>
    <property type="project" value="UniProtKB-ARBA"/>
</dbReference>
<dbReference type="PANTHER" id="PTHR11165">
    <property type="entry name" value="SKP1"/>
    <property type="match status" value="1"/>
</dbReference>
<dbReference type="SUPFAM" id="SSF54695">
    <property type="entry name" value="POZ domain"/>
    <property type="match status" value="1"/>
</dbReference>
<evidence type="ECO:0000313" key="6">
    <source>
        <dbReference type="EMBL" id="KAJ0970697.1"/>
    </source>
</evidence>
<accession>A0A9D5HBX0</accession>
<dbReference type="SMART" id="SM00512">
    <property type="entry name" value="Skp1"/>
    <property type="match status" value="1"/>
</dbReference>
<keyword evidence="3" id="KW-0833">Ubl conjugation pathway</keyword>
<evidence type="ECO:0000259" key="4">
    <source>
        <dbReference type="Pfam" id="PF01466"/>
    </source>
</evidence>
<evidence type="ECO:0000256" key="2">
    <source>
        <dbReference type="ARBA" id="ARBA00009993"/>
    </source>
</evidence>
<dbReference type="EMBL" id="JAGGNH010000005">
    <property type="protein sequence ID" value="KAJ0970697.1"/>
    <property type="molecule type" value="Genomic_DNA"/>
</dbReference>
<feature type="domain" description="SKP1 component POZ" evidence="5">
    <location>
        <begin position="11"/>
        <end position="71"/>
    </location>
</feature>
<dbReference type="InterPro" id="IPR011333">
    <property type="entry name" value="SKP1/BTB/POZ_sf"/>
</dbReference>
<dbReference type="Gene3D" id="3.30.710.10">
    <property type="entry name" value="Potassium Channel Kv1.1, Chain A"/>
    <property type="match status" value="1"/>
</dbReference>
<comment type="similarity">
    <text evidence="2">Belongs to the SKP1 family.</text>
</comment>
<dbReference type="CDD" id="cd18322">
    <property type="entry name" value="BTB_POZ_SKP1"/>
    <property type="match status" value="1"/>
</dbReference>
<dbReference type="InterPro" id="IPR001232">
    <property type="entry name" value="SKP1-like"/>
</dbReference>
<evidence type="ECO:0000256" key="1">
    <source>
        <dbReference type="ARBA" id="ARBA00004906"/>
    </source>
</evidence>
<evidence type="ECO:0000259" key="5">
    <source>
        <dbReference type="Pfam" id="PF03931"/>
    </source>
</evidence>
<dbReference type="Pfam" id="PF03931">
    <property type="entry name" value="Skp1_POZ"/>
    <property type="match status" value="1"/>
</dbReference>
<dbReference type="InterPro" id="IPR036296">
    <property type="entry name" value="SKP1-like_dim_sf"/>
</dbReference>
<proteinExistence type="inferred from homology"/>
<organism evidence="6 7">
    <name type="scientific">Dioscorea zingiberensis</name>
    <dbReference type="NCBI Taxonomy" id="325984"/>
    <lineage>
        <taxon>Eukaryota</taxon>
        <taxon>Viridiplantae</taxon>
        <taxon>Streptophyta</taxon>
        <taxon>Embryophyta</taxon>
        <taxon>Tracheophyta</taxon>
        <taxon>Spermatophyta</taxon>
        <taxon>Magnoliopsida</taxon>
        <taxon>Liliopsida</taxon>
        <taxon>Dioscoreales</taxon>
        <taxon>Dioscoreaceae</taxon>
        <taxon>Dioscorea</taxon>
    </lineage>
</organism>
<evidence type="ECO:0000256" key="3">
    <source>
        <dbReference type="ARBA" id="ARBA00022786"/>
    </source>
</evidence>
<reference evidence="6" key="1">
    <citation type="submission" date="2021-03" db="EMBL/GenBank/DDBJ databases">
        <authorList>
            <person name="Li Z."/>
            <person name="Yang C."/>
        </authorList>
    </citation>
    <scope>NUCLEOTIDE SEQUENCE</scope>
    <source>
        <strain evidence="6">Dzin_1.0</strain>
        <tissue evidence="6">Leaf</tissue>
    </source>
</reference>